<evidence type="ECO:0000313" key="3">
    <source>
        <dbReference type="Proteomes" id="UP000739411"/>
    </source>
</evidence>
<evidence type="ECO:0000313" key="2">
    <source>
        <dbReference type="EMBL" id="MBK7413866.1"/>
    </source>
</evidence>
<evidence type="ECO:0000256" key="1">
    <source>
        <dbReference type="SAM" id="Phobius"/>
    </source>
</evidence>
<organism evidence="2 3">
    <name type="scientific">Candidatus Dechloromonas phosphorivorans</name>
    <dbReference type="NCBI Taxonomy" id="2899244"/>
    <lineage>
        <taxon>Bacteria</taxon>
        <taxon>Pseudomonadati</taxon>
        <taxon>Pseudomonadota</taxon>
        <taxon>Betaproteobacteria</taxon>
        <taxon>Rhodocyclales</taxon>
        <taxon>Azonexaceae</taxon>
        <taxon>Dechloromonas</taxon>
    </lineage>
</organism>
<reference evidence="2 3" key="1">
    <citation type="submission" date="2020-10" db="EMBL/GenBank/DDBJ databases">
        <title>Connecting structure to function with the recovery of over 1000 high-quality activated sludge metagenome-assembled genomes encoding full-length rRNA genes using long-read sequencing.</title>
        <authorList>
            <person name="Singleton C.M."/>
            <person name="Petriglieri F."/>
            <person name="Kristensen J.M."/>
            <person name="Kirkegaard R.H."/>
            <person name="Michaelsen T.Y."/>
            <person name="Andersen M.H."/>
            <person name="Karst S.M."/>
            <person name="Dueholm M.S."/>
            <person name="Nielsen P.H."/>
            <person name="Albertsen M."/>
        </authorList>
    </citation>
    <scope>NUCLEOTIDE SEQUENCE [LARGE SCALE GENOMIC DNA]</scope>
    <source>
        <strain evidence="2">EsbW_18-Q3-R4-48_BATAC.463</strain>
    </source>
</reference>
<dbReference type="AlphaFoldDB" id="A0A935JTX9"/>
<dbReference type="Proteomes" id="UP000739411">
    <property type="component" value="Unassembled WGS sequence"/>
</dbReference>
<name>A0A935JTX9_9RHOO</name>
<gene>
    <name evidence="2" type="ORF">IPJ38_00765</name>
</gene>
<feature type="transmembrane region" description="Helical" evidence="1">
    <location>
        <begin position="30"/>
        <end position="48"/>
    </location>
</feature>
<protein>
    <submittedName>
        <fullName evidence="2">Uncharacterized protein</fullName>
    </submittedName>
</protein>
<keyword evidence="1" id="KW-0812">Transmembrane</keyword>
<keyword evidence="1" id="KW-0472">Membrane</keyword>
<comment type="caution">
    <text evidence="2">The sequence shown here is derived from an EMBL/GenBank/DDBJ whole genome shotgun (WGS) entry which is preliminary data.</text>
</comment>
<dbReference type="EMBL" id="JADJMS010000003">
    <property type="protein sequence ID" value="MBK7413866.1"/>
    <property type="molecule type" value="Genomic_DNA"/>
</dbReference>
<keyword evidence="1" id="KW-1133">Transmembrane helix</keyword>
<proteinExistence type="predicted"/>
<sequence length="78" mass="8510">MNRRDGFQKAVALIQLLGYRFFGGAARVRLFITFFITNIIANLVASGFDKQSYGDINSIRSSALKAVVPSTIGDVLTP</sequence>
<accession>A0A935JTX9</accession>